<evidence type="ECO:0000256" key="1">
    <source>
        <dbReference type="SAM" id="MobiDB-lite"/>
    </source>
</evidence>
<evidence type="ECO:0000313" key="3">
    <source>
        <dbReference type="Proteomes" id="UP000800096"/>
    </source>
</evidence>
<accession>A0A6A5QIN7</accession>
<name>A0A6A5QIN7_AMPQU</name>
<feature type="region of interest" description="Disordered" evidence="1">
    <location>
        <begin position="38"/>
        <end position="114"/>
    </location>
</feature>
<feature type="compositionally biased region" description="Basic and acidic residues" evidence="1">
    <location>
        <begin position="51"/>
        <end position="61"/>
    </location>
</feature>
<gene>
    <name evidence="2" type="ORF">BDU57DRAFT_278259</name>
</gene>
<dbReference type="EMBL" id="ML979136">
    <property type="protein sequence ID" value="KAF1915601.1"/>
    <property type="molecule type" value="Genomic_DNA"/>
</dbReference>
<sequence length="173" mass="18492">MGRSAERVDTNDFHHYSLNLLRCKYMYYTNNQSYNSTLQRTLPSTTPPARPFEHTTPDAHPHSSASTSAAASTSTSAAAAPNTKPTSTHALPSPCTSPPPASQTTPPPAKPFASLTPLAAKSIGDRRFRSNGAYMVACTAVREIRRTLGIGQTVVFGRKWAAKGGKSALTRMG</sequence>
<proteinExistence type="predicted"/>
<protein>
    <submittedName>
        <fullName evidence="2">Uncharacterized protein</fullName>
    </submittedName>
</protein>
<feature type="compositionally biased region" description="Low complexity" evidence="1">
    <location>
        <begin position="63"/>
        <end position="80"/>
    </location>
</feature>
<feature type="compositionally biased region" description="Pro residues" evidence="1">
    <location>
        <begin position="95"/>
        <end position="110"/>
    </location>
</feature>
<evidence type="ECO:0000313" key="2">
    <source>
        <dbReference type="EMBL" id="KAF1915601.1"/>
    </source>
</evidence>
<organism evidence="2 3">
    <name type="scientific">Ampelomyces quisqualis</name>
    <name type="common">Powdery mildew agent</name>
    <dbReference type="NCBI Taxonomy" id="50730"/>
    <lineage>
        <taxon>Eukaryota</taxon>
        <taxon>Fungi</taxon>
        <taxon>Dikarya</taxon>
        <taxon>Ascomycota</taxon>
        <taxon>Pezizomycotina</taxon>
        <taxon>Dothideomycetes</taxon>
        <taxon>Pleosporomycetidae</taxon>
        <taxon>Pleosporales</taxon>
        <taxon>Pleosporineae</taxon>
        <taxon>Phaeosphaeriaceae</taxon>
        <taxon>Ampelomyces</taxon>
    </lineage>
</organism>
<keyword evidence="3" id="KW-1185">Reference proteome</keyword>
<reference evidence="2" key="1">
    <citation type="journal article" date="2020" name="Stud. Mycol.">
        <title>101 Dothideomycetes genomes: a test case for predicting lifestyles and emergence of pathogens.</title>
        <authorList>
            <person name="Haridas S."/>
            <person name="Albert R."/>
            <person name="Binder M."/>
            <person name="Bloem J."/>
            <person name="Labutti K."/>
            <person name="Salamov A."/>
            <person name="Andreopoulos B."/>
            <person name="Baker S."/>
            <person name="Barry K."/>
            <person name="Bills G."/>
            <person name="Bluhm B."/>
            <person name="Cannon C."/>
            <person name="Castanera R."/>
            <person name="Culley D."/>
            <person name="Daum C."/>
            <person name="Ezra D."/>
            <person name="Gonzalez J."/>
            <person name="Henrissat B."/>
            <person name="Kuo A."/>
            <person name="Liang C."/>
            <person name="Lipzen A."/>
            <person name="Lutzoni F."/>
            <person name="Magnuson J."/>
            <person name="Mondo S."/>
            <person name="Nolan M."/>
            <person name="Ohm R."/>
            <person name="Pangilinan J."/>
            <person name="Park H.-J."/>
            <person name="Ramirez L."/>
            <person name="Alfaro M."/>
            <person name="Sun H."/>
            <person name="Tritt A."/>
            <person name="Yoshinaga Y."/>
            <person name="Zwiers L.-H."/>
            <person name="Turgeon B."/>
            <person name="Goodwin S."/>
            <person name="Spatafora J."/>
            <person name="Crous P."/>
            <person name="Grigoriev I."/>
        </authorList>
    </citation>
    <scope>NUCLEOTIDE SEQUENCE</scope>
    <source>
        <strain evidence="2">HMLAC05119</strain>
    </source>
</reference>
<dbReference type="AlphaFoldDB" id="A0A6A5QIN7"/>
<dbReference type="Proteomes" id="UP000800096">
    <property type="component" value="Unassembled WGS sequence"/>
</dbReference>